<dbReference type="AlphaFoldDB" id="A0AAU8BRL8"/>
<keyword evidence="5 9" id="KW-0963">Cytoplasm</keyword>
<comment type="catalytic activity">
    <reaction evidence="1 9 10">
        <text>Release of an N-terminal pyroglutamyl group from a polypeptide, the second amino acid generally not being Pro.</text>
        <dbReference type="EC" id="3.4.19.3"/>
    </reaction>
</comment>
<dbReference type="KEGG" id="vck:PG915_18060"/>
<dbReference type="InterPro" id="IPR033693">
    <property type="entry name" value="PGPEP1_Glu_AS"/>
</dbReference>
<name>A0AAU8BRL8_9VIBR</name>
<dbReference type="RefSeq" id="WP_353499806.1">
    <property type="nucleotide sequence ID" value="NZ_CP115921.1"/>
</dbReference>
<dbReference type="HAMAP" id="MF_00417">
    <property type="entry name" value="Pyrrolid_peptidase"/>
    <property type="match status" value="1"/>
</dbReference>
<keyword evidence="7 9" id="KW-0378">Hydrolase</keyword>
<evidence type="ECO:0000256" key="6">
    <source>
        <dbReference type="ARBA" id="ARBA00022670"/>
    </source>
</evidence>
<dbReference type="PROSITE" id="PS01333">
    <property type="entry name" value="PYRASE_GLU"/>
    <property type="match status" value="1"/>
</dbReference>
<proteinExistence type="inferred from homology"/>
<organism evidence="12">
    <name type="scientific">Vibrio chaetopteri</name>
    <dbReference type="NCBI Taxonomy" id="3016528"/>
    <lineage>
        <taxon>Bacteria</taxon>
        <taxon>Pseudomonadati</taxon>
        <taxon>Pseudomonadota</taxon>
        <taxon>Gammaproteobacteria</taxon>
        <taxon>Vibrionales</taxon>
        <taxon>Vibrionaceae</taxon>
        <taxon>Vibrio</taxon>
    </lineage>
</organism>
<keyword evidence="8 9" id="KW-0788">Thiol protease</keyword>
<evidence type="ECO:0000256" key="5">
    <source>
        <dbReference type="ARBA" id="ARBA00022490"/>
    </source>
</evidence>
<dbReference type="PANTHER" id="PTHR23402:SF1">
    <property type="entry name" value="PYROGLUTAMYL-PEPTIDASE I"/>
    <property type="match status" value="1"/>
</dbReference>
<evidence type="ECO:0000313" key="12">
    <source>
        <dbReference type="EMBL" id="XCD18660.1"/>
    </source>
</evidence>
<dbReference type="PROSITE" id="PS01334">
    <property type="entry name" value="PYRASE_CYS"/>
    <property type="match status" value="1"/>
</dbReference>
<evidence type="ECO:0000256" key="2">
    <source>
        <dbReference type="ARBA" id="ARBA00002280"/>
    </source>
</evidence>
<dbReference type="PANTHER" id="PTHR23402">
    <property type="entry name" value="PROTEASE FAMILY C15 PYROGLUTAMYL-PEPTIDASE I-RELATED"/>
    <property type="match status" value="1"/>
</dbReference>
<dbReference type="InterPro" id="IPR036440">
    <property type="entry name" value="Peptidase_C15-like_sf"/>
</dbReference>
<dbReference type="GO" id="GO:0005829">
    <property type="term" value="C:cytosol"/>
    <property type="evidence" value="ECO:0007669"/>
    <property type="project" value="InterPro"/>
</dbReference>
<gene>
    <name evidence="9 12" type="primary">pcp</name>
    <name evidence="12" type="ORF">PG915_18060</name>
</gene>
<dbReference type="GO" id="GO:0006508">
    <property type="term" value="P:proteolysis"/>
    <property type="evidence" value="ECO:0007669"/>
    <property type="project" value="UniProtKB-KW"/>
</dbReference>
<evidence type="ECO:0000256" key="10">
    <source>
        <dbReference type="PROSITE-ProRule" id="PRU10076"/>
    </source>
</evidence>
<comment type="subunit">
    <text evidence="9">Homotetramer.</text>
</comment>
<accession>A0AAU8BRL8</accession>
<evidence type="ECO:0000256" key="8">
    <source>
        <dbReference type="ARBA" id="ARBA00022807"/>
    </source>
</evidence>
<dbReference type="InterPro" id="IPR000816">
    <property type="entry name" value="Peptidase_C15"/>
</dbReference>
<evidence type="ECO:0000256" key="4">
    <source>
        <dbReference type="ARBA" id="ARBA00006641"/>
    </source>
</evidence>
<dbReference type="InterPro" id="IPR029762">
    <property type="entry name" value="PGP-I_bact-type"/>
</dbReference>
<dbReference type="PIRSF" id="PIRSF015592">
    <property type="entry name" value="Prld-crbxl_pptds"/>
    <property type="match status" value="1"/>
</dbReference>
<dbReference type="SUPFAM" id="SSF53182">
    <property type="entry name" value="Pyrrolidone carboxyl peptidase (pyroglutamate aminopeptidase)"/>
    <property type="match status" value="1"/>
</dbReference>
<dbReference type="Pfam" id="PF01470">
    <property type="entry name" value="Peptidase_C15"/>
    <property type="match status" value="1"/>
</dbReference>
<evidence type="ECO:0000256" key="3">
    <source>
        <dbReference type="ARBA" id="ARBA00004496"/>
    </source>
</evidence>
<feature type="active site" evidence="9 10">
    <location>
        <position position="80"/>
    </location>
</feature>
<dbReference type="EMBL" id="CP115921">
    <property type="protein sequence ID" value="XCD18660.1"/>
    <property type="molecule type" value="Genomic_DNA"/>
</dbReference>
<dbReference type="GO" id="GO:0016920">
    <property type="term" value="F:pyroglutamyl-peptidase activity"/>
    <property type="evidence" value="ECO:0007669"/>
    <property type="project" value="UniProtKB-UniRule"/>
</dbReference>
<keyword evidence="6 9" id="KW-0645">Protease</keyword>
<comment type="subcellular location">
    <subcellularLocation>
        <location evidence="3 9">Cytoplasm</location>
    </subcellularLocation>
</comment>
<reference evidence="12" key="1">
    <citation type="submission" date="2023-01" db="EMBL/GenBank/DDBJ databases">
        <title>Vibrio sp. CB1-14 genome sequencing.</title>
        <authorList>
            <person name="Otstavnykh N."/>
            <person name="Isaeva M."/>
            <person name="Meleshko D."/>
        </authorList>
    </citation>
    <scope>NUCLEOTIDE SEQUENCE</scope>
    <source>
        <strain evidence="12">CB1-14</strain>
    </source>
</reference>
<dbReference type="NCBIfam" id="NF009676">
    <property type="entry name" value="PRK13197.1"/>
    <property type="match status" value="1"/>
</dbReference>
<dbReference type="InterPro" id="IPR033694">
    <property type="entry name" value="PGPEP1_Cys_AS"/>
</dbReference>
<dbReference type="CDD" id="cd00501">
    <property type="entry name" value="Peptidase_C15"/>
    <property type="match status" value="1"/>
</dbReference>
<sequence length="212" mass="22859">MKKVLVTGFEPFGGDEVNPSLEIIKRLSGVMIEGGEIVTCQVPVTRYESIDCVLSAIAEHQPSVVINLGVGAGRTAITPERVAINIDDFRIVDNAGNQPIDEPIVAHGSNAYFSTLPIKAITQALQNNGIACEVSNSAGTFVCNHLFYGLQHHLTGQPIAQGFIHVPLMKQADERTASPSMLLEDMVRGIMLAAEVCLQVEQDIKYESGQIC</sequence>
<comment type="similarity">
    <text evidence="4 9">Belongs to the peptidase C15 family.</text>
</comment>
<dbReference type="InterPro" id="IPR016125">
    <property type="entry name" value="Peptidase_C15-like"/>
</dbReference>
<dbReference type="EC" id="3.4.19.3" evidence="9"/>
<dbReference type="Gene3D" id="3.40.630.20">
    <property type="entry name" value="Peptidase C15, pyroglutamyl peptidase I-like"/>
    <property type="match status" value="1"/>
</dbReference>
<dbReference type="FunFam" id="3.40.630.20:FF:000001">
    <property type="entry name" value="Pyrrolidone-carboxylate peptidase"/>
    <property type="match status" value="1"/>
</dbReference>
<dbReference type="PRINTS" id="PR00706">
    <property type="entry name" value="PYROGLUPTASE"/>
</dbReference>
<dbReference type="NCBIfam" id="TIGR00504">
    <property type="entry name" value="pyro_pdase"/>
    <property type="match status" value="1"/>
</dbReference>
<evidence type="ECO:0000256" key="11">
    <source>
        <dbReference type="PROSITE-ProRule" id="PRU10077"/>
    </source>
</evidence>
<feature type="active site" evidence="9">
    <location>
        <position position="165"/>
    </location>
</feature>
<evidence type="ECO:0000256" key="7">
    <source>
        <dbReference type="ARBA" id="ARBA00022801"/>
    </source>
</evidence>
<evidence type="ECO:0000256" key="1">
    <source>
        <dbReference type="ARBA" id="ARBA00001770"/>
    </source>
</evidence>
<feature type="active site" evidence="9 11">
    <location>
        <position position="143"/>
    </location>
</feature>
<evidence type="ECO:0000256" key="9">
    <source>
        <dbReference type="HAMAP-Rule" id="MF_00417"/>
    </source>
</evidence>
<comment type="function">
    <text evidence="2 9">Removes 5-oxoproline from various penultimate amino acid residues except L-proline.</text>
</comment>
<protein>
    <recommendedName>
        <fullName evidence="9">Pyrrolidone-carboxylate peptidase</fullName>
        <ecNumber evidence="9">3.4.19.3</ecNumber>
    </recommendedName>
    <alternativeName>
        <fullName evidence="9">5-oxoprolyl-peptidase</fullName>
    </alternativeName>
    <alternativeName>
        <fullName evidence="9">Pyroglutamyl-peptidase I</fullName>
        <shortName evidence="9">PGP-I</shortName>
        <shortName evidence="9">Pyrase</shortName>
    </alternativeName>
</protein>